<comment type="similarity">
    <text evidence="1">Belongs to the UPF0134 family.</text>
</comment>
<dbReference type="RefSeq" id="WP_014574937.1">
    <property type="nucleotide sequence ID" value="NZ_CP010546.1"/>
</dbReference>
<sequence length="145" mass="16651">MFKKRLNKDKINNCHVWEEELPDGSYDMGFSDNLNHMEKRKSGYVTQKQFSEFKDANNQRLIKIETTLATQGEQLNQLIKVVILQGEQIKELQVEQKAQGEQIKAKGEQIKAQSEQIKTQGETLKLILQALGGINKRLDKVDPPK</sequence>
<dbReference type="GeneID" id="66609063"/>
<dbReference type="STRING" id="722438.F539_01595"/>
<dbReference type="SUPFAM" id="SSF144266">
    <property type="entry name" value="MPN010-like"/>
    <property type="match status" value="2"/>
</dbReference>
<dbReference type="InterPro" id="IPR002862">
    <property type="entry name" value="DUF16"/>
</dbReference>
<dbReference type="AlphaFoldDB" id="A0A0H3DLI0"/>
<name>A0A0H3DLI0_MYCPB</name>
<dbReference type="KEGG" id="mpj:MPNE_0328"/>
<dbReference type="Gene3D" id="6.10.250.40">
    <property type="match status" value="2"/>
</dbReference>
<feature type="domain" description="DUF16" evidence="2">
    <location>
        <begin position="30"/>
        <end position="142"/>
    </location>
</feature>
<gene>
    <name evidence="3" type="ordered locus">MPNE_0328</name>
</gene>
<evidence type="ECO:0000313" key="3">
    <source>
        <dbReference type="EMBL" id="ADK87136.1"/>
    </source>
</evidence>
<dbReference type="PATRIC" id="fig|722438.3.peg.321"/>
<proteinExistence type="inferred from homology"/>
<evidence type="ECO:0000313" key="4">
    <source>
        <dbReference type="Proteomes" id="UP000007756"/>
    </source>
</evidence>
<dbReference type="eggNOG" id="COG0497">
    <property type="taxonomic scope" value="Bacteria"/>
</dbReference>
<protein>
    <recommendedName>
        <fullName evidence="2">DUF16 domain-containing protein</fullName>
    </recommendedName>
</protein>
<dbReference type="Pfam" id="PF01519">
    <property type="entry name" value="DUF16"/>
    <property type="match status" value="1"/>
</dbReference>
<evidence type="ECO:0000259" key="2">
    <source>
        <dbReference type="Pfam" id="PF01519"/>
    </source>
</evidence>
<organism evidence="3 4">
    <name type="scientific">Mycoplasmoides pneumoniae (strain ATCC 15531 / DSM 23978 / CIP 103766 / NBRC 14401 / NCTC 10119 / FH)</name>
    <name type="common">Mycoplasma pneumoniae</name>
    <dbReference type="NCBI Taxonomy" id="722438"/>
    <lineage>
        <taxon>Bacteria</taxon>
        <taxon>Bacillati</taxon>
        <taxon>Mycoplasmatota</taxon>
        <taxon>Mycoplasmoidales</taxon>
        <taxon>Mycoplasmoidaceae</taxon>
        <taxon>Mycoplasmoides</taxon>
    </lineage>
</organism>
<dbReference type="EMBL" id="CP002077">
    <property type="protein sequence ID" value="ADK87136.1"/>
    <property type="molecule type" value="Genomic_DNA"/>
</dbReference>
<dbReference type="PaxDb" id="722438-MPNE_0328"/>
<evidence type="ECO:0000256" key="1">
    <source>
        <dbReference type="ARBA" id="ARBA00009221"/>
    </source>
</evidence>
<dbReference type="Proteomes" id="UP000007756">
    <property type="component" value="Chromosome"/>
</dbReference>
<dbReference type="HOGENOM" id="CLU_089620_0_0_14"/>
<reference evidence="3 4" key="1">
    <citation type="journal article" date="2010" name="Appl. Environ. Microbiol.">
        <title>Targeted chromosomal knockouts in Mycoplasma pneumoniae.</title>
        <authorList>
            <person name="Krishnakumar R."/>
            <person name="Assad-Garcia N."/>
            <person name="Benders G.A."/>
            <person name="Phan Q."/>
            <person name="Montague M.G."/>
            <person name="Glass J.I."/>
        </authorList>
    </citation>
    <scope>NUCLEOTIDE SEQUENCE [LARGE SCALE GENOMIC DNA]</scope>
    <source>
        <strain evidence="4">ATCC 15531 / DSM 22911 / NBRC 14401 / NCTC 10119 / FH</strain>
    </source>
</reference>
<accession>A0A0H3DLI0</accession>